<dbReference type="Proteomes" id="UP000070376">
    <property type="component" value="Unassembled WGS sequence"/>
</dbReference>
<organism evidence="1 2">
    <name type="scientific">Heyndrickxia coagulans</name>
    <name type="common">Weizmannia coagulans</name>
    <dbReference type="NCBI Taxonomy" id="1398"/>
    <lineage>
        <taxon>Bacteria</taxon>
        <taxon>Bacillati</taxon>
        <taxon>Bacillota</taxon>
        <taxon>Bacilli</taxon>
        <taxon>Bacillales</taxon>
        <taxon>Bacillaceae</taxon>
        <taxon>Heyndrickxia</taxon>
    </lineage>
</organism>
<protein>
    <submittedName>
        <fullName evidence="1">Uncharacterized protein</fullName>
    </submittedName>
</protein>
<evidence type="ECO:0000313" key="1">
    <source>
        <dbReference type="EMBL" id="KWZ82910.1"/>
    </source>
</evidence>
<dbReference type="EMBL" id="LRPN01000047">
    <property type="protein sequence ID" value="KWZ82910.1"/>
    <property type="molecule type" value="Genomic_DNA"/>
</dbReference>
<proteinExistence type="predicted"/>
<sequence length="81" mass="8824">MFTTKGCRLLNAFRNVPRTPNSRPVFTGLSGLPRIPEAIGAVAGNWSRKHFNAGSTEGYTSHSVTFSSNGYTGPFFMARNL</sequence>
<gene>
    <name evidence="1" type="ORF">HMPREF3213_01394</name>
</gene>
<accession>A0A133KUC7</accession>
<evidence type="ECO:0000313" key="2">
    <source>
        <dbReference type="Proteomes" id="UP000070376"/>
    </source>
</evidence>
<reference evidence="2" key="1">
    <citation type="submission" date="2016-01" db="EMBL/GenBank/DDBJ databases">
        <authorList>
            <person name="Mitreva M."/>
            <person name="Pepin K.H."/>
            <person name="Mihindukulasuriya K.A."/>
            <person name="Fulton R."/>
            <person name="Fronick C."/>
            <person name="O'Laughlin M."/>
            <person name="Miner T."/>
            <person name="Herter B."/>
            <person name="Rosa B.A."/>
            <person name="Cordes M."/>
            <person name="Tomlinson C."/>
            <person name="Wollam A."/>
            <person name="Palsikar V.B."/>
            <person name="Mardis E.R."/>
            <person name="Wilson R.K."/>
        </authorList>
    </citation>
    <scope>NUCLEOTIDE SEQUENCE [LARGE SCALE GENOMIC DNA]</scope>
    <source>
        <strain evidence="2">GED7749B</strain>
    </source>
</reference>
<comment type="caution">
    <text evidence="1">The sequence shown here is derived from an EMBL/GenBank/DDBJ whole genome shotgun (WGS) entry which is preliminary data.</text>
</comment>
<name>A0A133KUC7_HEYCO</name>
<dbReference type="AlphaFoldDB" id="A0A133KUC7"/>
<dbReference type="PATRIC" id="fig|1398.22.peg.1403"/>